<dbReference type="STRING" id="1089553.Tph_c05380"/>
<sequence length="41" mass="4681">MAEKKGVLRFRRVEGRGEIFDLFRQVAEKIRSQKSGADKSG</sequence>
<dbReference type="EMBL" id="CP003732">
    <property type="protein sequence ID" value="AFV10776.1"/>
    <property type="molecule type" value="Genomic_DNA"/>
</dbReference>
<gene>
    <name evidence="1" type="ordered locus">Tph_c05380</name>
</gene>
<evidence type="ECO:0000313" key="1">
    <source>
        <dbReference type="EMBL" id="AFV10776.1"/>
    </source>
</evidence>
<proteinExistence type="predicted"/>
<name>K4LCY2_THEPS</name>
<keyword evidence="2" id="KW-1185">Reference proteome</keyword>
<reference evidence="1 2" key="1">
    <citation type="journal article" date="2012" name="BMC Genomics">
        <title>Genome-guided analysis of physiological and morphological traits of the fermentative acetate oxidizer Thermacetogenium phaeum.</title>
        <authorList>
            <person name="Oehler D."/>
            <person name="Poehlein A."/>
            <person name="Leimbach A."/>
            <person name="Muller N."/>
            <person name="Daniel R."/>
            <person name="Gottschalk G."/>
            <person name="Schink B."/>
        </authorList>
    </citation>
    <scope>NUCLEOTIDE SEQUENCE [LARGE SCALE GENOMIC DNA]</scope>
    <source>
        <strain evidence="2">ATCC BAA-254 / DSM 26808 / PB</strain>
    </source>
</reference>
<dbReference type="HOGENOM" id="CLU_3277964_0_0_9"/>
<accession>K4LCY2</accession>
<dbReference type="KEGG" id="tpz:Tph_c05380"/>
<evidence type="ECO:0000313" key="2">
    <source>
        <dbReference type="Proteomes" id="UP000000467"/>
    </source>
</evidence>
<dbReference type="AlphaFoldDB" id="K4LCY2"/>
<dbReference type="RefSeq" id="WP_015049694.1">
    <property type="nucleotide sequence ID" value="NC_018870.1"/>
</dbReference>
<organism evidence="1 2">
    <name type="scientific">Thermacetogenium phaeum (strain ATCC BAA-254 / DSM 26808 / PB)</name>
    <dbReference type="NCBI Taxonomy" id="1089553"/>
    <lineage>
        <taxon>Bacteria</taxon>
        <taxon>Bacillati</taxon>
        <taxon>Bacillota</taxon>
        <taxon>Clostridia</taxon>
        <taxon>Thermoanaerobacterales</taxon>
        <taxon>Thermoanaerobacteraceae</taxon>
        <taxon>Thermacetogenium</taxon>
    </lineage>
</organism>
<dbReference type="Proteomes" id="UP000000467">
    <property type="component" value="Chromosome"/>
</dbReference>
<protein>
    <submittedName>
        <fullName evidence="1">Uncharacterized protein</fullName>
    </submittedName>
</protein>